<proteinExistence type="predicted"/>
<dbReference type="GO" id="GO:0003824">
    <property type="term" value="F:catalytic activity"/>
    <property type="evidence" value="ECO:0007669"/>
    <property type="project" value="UniProtKB-ARBA"/>
</dbReference>
<dbReference type="STRING" id="207949.RED65_06002"/>
<dbReference type="InterPro" id="IPR000160">
    <property type="entry name" value="GGDEF_dom"/>
</dbReference>
<keyword evidence="2" id="KW-0597">Phosphoprotein</keyword>
<dbReference type="Pfam" id="PF00072">
    <property type="entry name" value="Response_reg"/>
    <property type="match status" value="1"/>
</dbReference>
<dbReference type="CDD" id="cd00156">
    <property type="entry name" value="REC"/>
    <property type="match status" value="1"/>
</dbReference>
<dbReference type="EMBL" id="AAQH01000014">
    <property type="protein sequence ID" value="EAT11677.1"/>
    <property type="molecule type" value="Genomic_DNA"/>
</dbReference>
<dbReference type="InterPro" id="IPR001789">
    <property type="entry name" value="Sig_transdc_resp-reg_receiver"/>
</dbReference>
<dbReference type="InterPro" id="IPR011006">
    <property type="entry name" value="CheY-like_superfamily"/>
</dbReference>
<evidence type="ECO:0000259" key="4">
    <source>
        <dbReference type="PROSITE" id="PS50887"/>
    </source>
</evidence>
<feature type="domain" description="GGDEF" evidence="4">
    <location>
        <begin position="166"/>
        <end position="303"/>
    </location>
</feature>
<dbReference type="NCBIfam" id="TIGR00254">
    <property type="entry name" value="GGDEF"/>
    <property type="match status" value="1"/>
</dbReference>
<dbReference type="SMART" id="SM00267">
    <property type="entry name" value="GGDEF"/>
    <property type="match status" value="1"/>
</dbReference>
<feature type="modified residue" description="4-aspartylphosphate" evidence="2">
    <location>
        <position position="57"/>
    </location>
</feature>
<dbReference type="RefSeq" id="WP_007016447.1">
    <property type="nucleotide sequence ID" value="NZ_AAQH01000014.1"/>
</dbReference>
<protein>
    <submittedName>
        <fullName evidence="5">Predicted signal transduction protein containing a membrane domain, an EAL and a GGDEF domain</fullName>
    </submittedName>
</protein>
<dbReference type="Gene3D" id="3.40.50.2300">
    <property type="match status" value="1"/>
</dbReference>
<dbReference type="GO" id="GO:0000160">
    <property type="term" value="P:phosphorelay signal transduction system"/>
    <property type="evidence" value="ECO:0007669"/>
    <property type="project" value="InterPro"/>
</dbReference>
<dbReference type="PANTHER" id="PTHR46663:SF2">
    <property type="entry name" value="GGDEF DOMAIN-CONTAINING PROTEIN"/>
    <property type="match status" value="1"/>
</dbReference>
<dbReference type="AlphaFoldDB" id="Q1N0I7"/>
<dbReference type="SUPFAM" id="SSF55073">
    <property type="entry name" value="Nucleotide cyclase"/>
    <property type="match status" value="1"/>
</dbReference>
<dbReference type="SUPFAM" id="SSF52172">
    <property type="entry name" value="CheY-like"/>
    <property type="match status" value="1"/>
</dbReference>
<dbReference type="PROSITE" id="PS50110">
    <property type="entry name" value="RESPONSE_REGULATORY"/>
    <property type="match status" value="1"/>
</dbReference>
<evidence type="ECO:0000313" key="6">
    <source>
        <dbReference type="Proteomes" id="UP000004263"/>
    </source>
</evidence>
<dbReference type="FunFam" id="3.30.70.270:FF:000001">
    <property type="entry name" value="Diguanylate cyclase domain protein"/>
    <property type="match status" value="1"/>
</dbReference>
<dbReference type="HOGENOM" id="CLU_000445_11_28_6"/>
<evidence type="ECO:0000313" key="5">
    <source>
        <dbReference type="EMBL" id="EAT11677.1"/>
    </source>
</evidence>
<dbReference type="InterPro" id="IPR052163">
    <property type="entry name" value="DGC-Regulatory_Protein"/>
</dbReference>
<dbReference type="InterPro" id="IPR029787">
    <property type="entry name" value="Nucleotide_cyclase"/>
</dbReference>
<reference evidence="5 6" key="1">
    <citation type="submission" date="2006-03" db="EMBL/GenBank/DDBJ databases">
        <authorList>
            <person name="Pinhassi J."/>
            <person name="Pedros-Alio C."/>
            <person name="Ferriera S."/>
            <person name="Johnson J."/>
            <person name="Kravitz S."/>
            <person name="Halpern A."/>
            <person name="Remington K."/>
            <person name="Beeson K."/>
            <person name="Tran B."/>
            <person name="Rogers Y.-H."/>
            <person name="Friedman R."/>
            <person name="Venter J.C."/>
        </authorList>
    </citation>
    <scope>NUCLEOTIDE SEQUENCE [LARGE SCALE GENOMIC DNA]</scope>
    <source>
        <strain evidence="5 6">RED65</strain>
    </source>
</reference>
<feature type="domain" description="Response regulatory" evidence="3">
    <location>
        <begin position="6"/>
        <end position="122"/>
    </location>
</feature>
<keyword evidence="6" id="KW-1185">Reference proteome</keyword>
<dbReference type="PROSITE" id="PS50887">
    <property type="entry name" value="GGDEF"/>
    <property type="match status" value="1"/>
</dbReference>
<gene>
    <name evidence="5" type="ORF">RED65_06002</name>
</gene>
<comment type="cofactor">
    <cofactor evidence="1">
        <name>Mg(2+)</name>
        <dbReference type="ChEBI" id="CHEBI:18420"/>
    </cofactor>
</comment>
<name>Q1N0I7_9GAMM</name>
<evidence type="ECO:0000259" key="3">
    <source>
        <dbReference type="PROSITE" id="PS50110"/>
    </source>
</evidence>
<evidence type="ECO:0000256" key="2">
    <source>
        <dbReference type="PROSITE-ProRule" id="PRU00169"/>
    </source>
</evidence>
<accession>Q1N0I7</accession>
<organism evidence="5 6">
    <name type="scientific">Bermanella marisrubri</name>
    <dbReference type="NCBI Taxonomy" id="207949"/>
    <lineage>
        <taxon>Bacteria</taxon>
        <taxon>Pseudomonadati</taxon>
        <taxon>Pseudomonadota</taxon>
        <taxon>Gammaproteobacteria</taxon>
        <taxon>Oceanospirillales</taxon>
        <taxon>Oceanospirillaceae</taxon>
        <taxon>Bermanella</taxon>
    </lineage>
</organism>
<dbReference type="Gene3D" id="3.30.70.270">
    <property type="match status" value="1"/>
</dbReference>
<dbReference type="Proteomes" id="UP000004263">
    <property type="component" value="Unassembled WGS sequence"/>
</dbReference>
<sequence>MSDEYRILMVEDDSDDYYLTKQALAKDHHRRYDIDRAKSIRAASDYVSNRYDTILLDVVLPDSEGVNSILEIQNAFPNTPIIVLTGMGNDELGQSAIQLGVADYLSKSDMTPGLLSRCIRFSIERHNLINKLQNMALIDPLTLLSNRADFMQKLEHHLEYSLRYQTKLALCMVDLDGFKQVNDTLGHRAGDQVLQQFSTRLKQRLRKSDVLARLGGDEFVILMLGVGDEESSMQAAKEKMQAVAEPFLIYMDGQVHDIQLGMSIGICISGGTISTPDKLLHCADQAMYQVKKSGKNNIALHKSPPESA</sequence>
<dbReference type="InterPro" id="IPR043128">
    <property type="entry name" value="Rev_trsase/Diguanyl_cyclase"/>
</dbReference>
<evidence type="ECO:0000256" key="1">
    <source>
        <dbReference type="ARBA" id="ARBA00001946"/>
    </source>
</evidence>
<dbReference type="PANTHER" id="PTHR46663">
    <property type="entry name" value="DIGUANYLATE CYCLASE DGCT-RELATED"/>
    <property type="match status" value="1"/>
</dbReference>
<comment type="caution">
    <text evidence="5">The sequence shown here is derived from an EMBL/GenBank/DDBJ whole genome shotgun (WGS) entry which is preliminary data.</text>
</comment>
<dbReference type="Pfam" id="PF00990">
    <property type="entry name" value="GGDEF"/>
    <property type="match status" value="1"/>
</dbReference>
<dbReference type="CDD" id="cd01949">
    <property type="entry name" value="GGDEF"/>
    <property type="match status" value="1"/>
</dbReference>
<dbReference type="SMART" id="SM00448">
    <property type="entry name" value="REC"/>
    <property type="match status" value="1"/>
</dbReference>
<dbReference type="OrthoDB" id="9812260at2"/>